<keyword evidence="7" id="KW-1185">Reference proteome</keyword>
<sequence length="561" mass="61863">MSPNVLVVGAGPTGLILALTLLRNKIPVRIIEKQSSFQLGTRGCGMQPRTIEMYKLLGMLDDLLEVKADVMPLHKYSSPQGDDPGETIPMVDVLENTPSRPFNTGFMLMQELQEHILRERLEKDYGCQVELSTELRSFEEHDDHVVAHIVKKNSVGEETEETVSVNWLVGADGGRSVVRKGLGIEFVGESVPAVGMVVGDIEGLEGTLDDKIWRTWGDATKRMLSLRPCHKKGKNQFNFFIGGAEINLEKIVSSRDEVVAAINEITGRDDIKFGEIITMNIWRPNIRMVSSFGRGRVYIAGDAAHVHSPTGGQGMNSGVQDAINLGWKIALVDKNLSPPQILESYTQERVPVIASMLEKTTELFRKAFKPTSGDQANEGWRRGYELRQFGVNYRQSPIVVDERYPEQEAVDPYRSGDDGTIRAGDRAPDAPKLKEVVSGASTTLLDIFHAYHHTVLVFVDPSHQAQGTTAGIFDAIRGLPNSKDIIKTVLVLSQQSSLSSSGASQVPADTVLLDTEGFAYKHYAVTEDRLPTVAIIRPDGFIGALVYGVEGVKKYFEKLFL</sequence>
<dbReference type="PRINTS" id="PR00420">
    <property type="entry name" value="RNGMNOXGNASE"/>
</dbReference>
<dbReference type="Proteomes" id="UP000053593">
    <property type="component" value="Unassembled WGS sequence"/>
</dbReference>
<evidence type="ECO:0000256" key="2">
    <source>
        <dbReference type="ARBA" id="ARBA00022630"/>
    </source>
</evidence>
<dbReference type="EMBL" id="KN834822">
    <property type="protein sequence ID" value="KIK53914.1"/>
    <property type="molecule type" value="Genomic_DNA"/>
</dbReference>
<evidence type="ECO:0000256" key="1">
    <source>
        <dbReference type="ARBA" id="ARBA00001974"/>
    </source>
</evidence>
<dbReference type="GO" id="GO:0071949">
    <property type="term" value="F:FAD binding"/>
    <property type="evidence" value="ECO:0007669"/>
    <property type="project" value="InterPro"/>
</dbReference>
<dbReference type="Gene3D" id="3.50.50.60">
    <property type="entry name" value="FAD/NAD(P)-binding domain"/>
    <property type="match status" value="1"/>
</dbReference>
<dbReference type="PANTHER" id="PTHR43004">
    <property type="entry name" value="TRK SYSTEM POTASSIUM UPTAKE PROTEIN"/>
    <property type="match status" value="1"/>
</dbReference>
<dbReference type="Gene3D" id="3.40.30.120">
    <property type="match status" value="1"/>
</dbReference>
<dbReference type="AlphaFoldDB" id="A0A0D0BW77"/>
<gene>
    <name evidence="6" type="ORF">GYMLUDRAFT_249957</name>
</gene>
<name>A0A0D0BW77_9AGAR</name>
<feature type="domain" description="FAD-binding" evidence="5">
    <location>
        <begin position="4"/>
        <end position="359"/>
    </location>
</feature>
<dbReference type="Gene3D" id="3.30.9.10">
    <property type="entry name" value="D-Amino Acid Oxidase, subunit A, domain 2"/>
    <property type="match status" value="1"/>
</dbReference>
<evidence type="ECO:0000256" key="4">
    <source>
        <dbReference type="ARBA" id="ARBA00023002"/>
    </source>
</evidence>
<comment type="cofactor">
    <cofactor evidence="1">
        <name>FAD</name>
        <dbReference type="ChEBI" id="CHEBI:57692"/>
    </cofactor>
</comment>
<protein>
    <recommendedName>
        <fullName evidence="5">FAD-binding domain-containing protein</fullName>
    </recommendedName>
</protein>
<evidence type="ECO:0000259" key="5">
    <source>
        <dbReference type="Pfam" id="PF01494"/>
    </source>
</evidence>
<dbReference type="HOGENOM" id="CLU_009665_20_3_1"/>
<keyword evidence="3" id="KW-0274">FAD</keyword>
<dbReference type="InterPro" id="IPR036188">
    <property type="entry name" value="FAD/NAD-bd_sf"/>
</dbReference>
<organism evidence="6 7">
    <name type="scientific">Collybiopsis luxurians FD-317 M1</name>
    <dbReference type="NCBI Taxonomy" id="944289"/>
    <lineage>
        <taxon>Eukaryota</taxon>
        <taxon>Fungi</taxon>
        <taxon>Dikarya</taxon>
        <taxon>Basidiomycota</taxon>
        <taxon>Agaricomycotina</taxon>
        <taxon>Agaricomycetes</taxon>
        <taxon>Agaricomycetidae</taxon>
        <taxon>Agaricales</taxon>
        <taxon>Marasmiineae</taxon>
        <taxon>Omphalotaceae</taxon>
        <taxon>Collybiopsis</taxon>
        <taxon>Collybiopsis luxurians</taxon>
    </lineage>
</organism>
<proteinExistence type="predicted"/>
<dbReference type="Pfam" id="PF01494">
    <property type="entry name" value="FAD_binding_3"/>
    <property type="match status" value="1"/>
</dbReference>
<reference evidence="6 7" key="1">
    <citation type="submission" date="2014-04" db="EMBL/GenBank/DDBJ databases">
        <title>Evolutionary Origins and Diversification of the Mycorrhizal Mutualists.</title>
        <authorList>
            <consortium name="DOE Joint Genome Institute"/>
            <consortium name="Mycorrhizal Genomics Consortium"/>
            <person name="Kohler A."/>
            <person name="Kuo A."/>
            <person name="Nagy L.G."/>
            <person name="Floudas D."/>
            <person name="Copeland A."/>
            <person name="Barry K.W."/>
            <person name="Cichocki N."/>
            <person name="Veneault-Fourrey C."/>
            <person name="LaButti K."/>
            <person name="Lindquist E.A."/>
            <person name="Lipzen A."/>
            <person name="Lundell T."/>
            <person name="Morin E."/>
            <person name="Murat C."/>
            <person name="Riley R."/>
            <person name="Ohm R."/>
            <person name="Sun H."/>
            <person name="Tunlid A."/>
            <person name="Henrissat B."/>
            <person name="Grigoriev I.V."/>
            <person name="Hibbett D.S."/>
            <person name="Martin F."/>
        </authorList>
    </citation>
    <scope>NUCLEOTIDE SEQUENCE [LARGE SCALE GENOMIC DNA]</scope>
    <source>
        <strain evidence="6 7">FD-317 M1</strain>
    </source>
</reference>
<keyword evidence="2" id="KW-0285">Flavoprotein</keyword>
<dbReference type="SUPFAM" id="SSF51905">
    <property type="entry name" value="FAD/NAD(P)-binding domain"/>
    <property type="match status" value="1"/>
</dbReference>
<evidence type="ECO:0000256" key="3">
    <source>
        <dbReference type="ARBA" id="ARBA00022827"/>
    </source>
</evidence>
<accession>A0A0D0BW77</accession>
<keyword evidence="4" id="KW-0560">Oxidoreductase</keyword>
<dbReference type="InterPro" id="IPR050641">
    <property type="entry name" value="RIFMO-like"/>
</dbReference>
<dbReference type="GO" id="GO:0016709">
    <property type="term" value="F:oxidoreductase activity, acting on paired donors, with incorporation or reduction of molecular oxygen, NAD(P)H as one donor, and incorporation of one atom of oxygen"/>
    <property type="evidence" value="ECO:0007669"/>
    <property type="project" value="UniProtKB-ARBA"/>
</dbReference>
<dbReference type="OrthoDB" id="2690153at2759"/>
<dbReference type="PANTHER" id="PTHR43004:SF19">
    <property type="entry name" value="BINDING MONOOXYGENASE, PUTATIVE (JCVI)-RELATED"/>
    <property type="match status" value="1"/>
</dbReference>
<evidence type="ECO:0000313" key="6">
    <source>
        <dbReference type="EMBL" id="KIK53914.1"/>
    </source>
</evidence>
<dbReference type="InterPro" id="IPR002938">
    <property type="entry name" value="FAD-bd"/>
</dbReference>
<evidence type="ECO:0000313" key="7">
    <source>
        <dbReference type="Proteomes" id="UP000053593"/>
    </source>
</evidence>